<dbReference type="Pfam" id="PF00430">
    <property type="entry name" value="ATP-synt_B"/>
    <property type="match status" value="1"/>
</dbReference>
<evidence type="ECO:0000256" key="9">
    <source>
        <dbReference type="ARBA" id="ARBA00023310"/>
    </source>
</evidence>
<dbReference type="PANTHER" id="PTHR33445">
    <property type="entry name" value="ATP SYNTHASE SUBUNIT B', CHLOROPLASTIC"/>
    <property type="match status" value="1"/>
</dbReference>
<keyword evidence="5 13" id="KW-0375">Hydrogen ion transport</keyword>
<dbReference type="InterPro" id="IPR050059">
    <property type="entry name" value="ATP_synthase_B_chain"/>
</dbReference>
<dbReference type="GO" id="GO:0005886">
    <property type="term" value="C:plasma membrane"/>
    <property type="evidence" value="ECO:0007669"/>
    <property type="project" value="UniProtKB-SubCell"/>
</dbReference>
<dbReference type="Proteomes" id="UP000471147">
    <property type="component" value="Unassembled WGS sequence"/>
</dbReference>
<comment type="similarity">
    <text evidence="1 13 14">Belongs to the ATPase B chain family.</text>
</comment>
<dbReference type="GO" id="GO:0045259">
    <property type="term" value="C:proton-transporting ATP synthase complex"/>
    <property type="evidence" value="ECO:0007669"/>
    <property type="project" value="UniProtKB-KW"/>
</dbReference>
<dbReference type="EMBL" id="SDWJ01000001">
    <property type="protein sequence ID" value="MVZ97397.1"/>
    <property type="molecule type" value="Genomic_DNA"/>
</dbReference>
<evidence type="ECO:0000256" key="13">
    <source>
        <dbReference type="HAMAP-Rule" id="MF_01398"/>
    </source>
</evidence>
<comment type="function">
    <text evidence="10 13">F(1)F(0) ATP synthase produces ATP from ADP in the presence of a proton or sodium gradient. F-type ATPases consist of two structural domains, F(1) containing the extramembraneous catalytic core and F(0) containing the membrane proton channel, linked together by a central stalk and a peripheral stalk. During catalysis, ATP synthesis in the catalytic domain of F(1) is coupled via a rotary mechanism of the central stalk subunits to proton translocation.</text>
</comment>
<evidence type="ECO:0000256" key="1">
    <source>
        <dbReference type="ARBA" id="ARBA00005513"/>
    </source>
</evidence>
<evidence type="ECO:0000313" key="16">
    <source>
        <dbReference type="Proteomes" id="UP000471147"/>
    </source>
</evidence>
<dbReference type="InterPro" id="IPR002146">
    <property type="entry name" value="ATP_synth_b/b'su_bac/chlpt"/>
</dbReference>
<keyword evidence="7 13" id="KW-0406">Ion transport</keyword>
<gene>
    <name evidence="13" type="primary">atpF</name>
    <name evidence="15" type="ORF">EUU23_06715</name>
</gene>
<keyword evidence="16" id="KW-1185">Reference proteome</keyword>
<comment type="function">
    <text evidence="11">Component of the F(0) channel, it forms part of the peripheral stalk, linking F(1) to F(0). The b'-subunit is a diverged and duplicated form of b found in plants and photosynthetic bacteria.</text>
</comment>
<dbReference type="OrthoDB" id="9805716at2"/>
<dbReference type="GO" id="GO:0012505">
    <property type="term" value="C:endomembrane system"/>
    <property type="evidence" value="ECO:0007669"/>
    <property type="project" value="UniProtKB-SubCell"/>
</dbReference>
<name>A0A6I4LV55_9SPHN</name>
<evidence type="ECO:0000256" key="7">
    <source>
        <dbReference type="ARBA" id="ARBA00023065"/>
    </source>
</evidence>
<dbReference type="RefSeq" id="WP_160353275.1">
    <property type="nucleotide sequence ID" value="NZ_SDWJ01000001.1"/>
</dbReference>
<proteinExistence type="inferred from homology"/>
<sequence length="164" mass="16662">MPQIAQILETYASQFFWLLIVFGLIYFTIGKGMLPKIEANMDARDRKIADDLAAAEGARAEADNLGDSGEADLAAARLVAQGKANEAKAKAAKDAEQRLAKADAEIGVKLAAAEADLAKASAAAMASIESVAAEAAADIVAKVSGAKVSAAQAASAVKAVMANG</sequence>
<comment type="subunit">
    <text evidence="13">F-type ATPases have 2 components, F(1) - the catalytic core - and F(0) - the membrane proton channel. F(1) has five subunits: alpha(3), beta(3), gamma(1), delta(1), epsilon(1). F(0) has three main subunits: a(1), b(2) and c(10-14). The alpha and beta chains form an alternating ring which encloses part of the gamma chain. F(1) is attached to F(0) by a central stalk formed by the gamma and epsilon chains, while a peripheral stalk is formed by the delta and b chains.</text>
</comment>
<keyword evidence="8 13" id="KW-0472">Membrane</keyword>
<evidence type="ECO:0000256" key="10">
    <source>
        <dbReference type="ARBA" id="ARBA00025198"/>
    </source>
</evidence>
<dbReference type="HAMAP" id="MF_01398">
    <property type="entry name" value="ATP_synth_b_bprime"/>
    <property type="match status" value="1"/>
</dbReference>
<keyword evidence="2 13" id="KW-0813">Transport</keyword>
<evidence type="ECO:0000256" key="14">
    <source>
        <dbReference type="RuleBase" id="RU003848"/>
    </source>
</evidence>
<evidence type="ECO:0000256" key="6">
    <source>
        <dbReference type="ARBA" id="ARBA00022989"/>
    </source>
</evidence>
<keyword evidence="9 13" id="KW-0066">ATP synthesis</keyword>
<dbReference type="PANTHER" id="PTHR33445:SF1">
    <property type="entry name" value="ATP SYNTHASE SUBUNIT B"/>
    <property type="match status" value="1"/>
</dbReference>
<dbReference type="GO" id="GO:0046961">
    <property type="term" value="F:proton-transporting ATPase activity, rotational mechanism"/>
    <property type="evidence" value="ECO:0007669"/>
    <property type="project" value="TreeGrafter"/>
</dbReference>
<organism evidence="15 16">
    <name type="scientific">Sphingorhabdus profundilacus</name>
    <dbReference type="NCBI Taxonomy" id="2509718"/>
    <lineage>
        <taxon>Bacteria</taxon>
        <taxon>Pseudomonadati</taxon>
        <taxon>Pseudomonadota</taxon>
        <taxon>Alphaproteobacteria</taxon>
        <taxon>Sphingomonadales</taxon>
        <taxon>Sphingomonadaceae</taxon>
        <taxon>Sphingorhabdus</taxon>
    </lineage>
</organism>
<dbReference type="AlphaFoldDB" id="A0A6I4LV55"/>
<keyword evidence="3 13" id="KW-0138">CF(0)</keyword>
<comment type="caution">
    <text evidence="15">The sequence shown here is derived from an EMBL/GenBank/DDBJ whole genome shotgun (WGS) entry which is preliminary data.</text>
</comment>
<evidence type="ECO:0000256" key="3">
    <source>
        <dbReference type="ARBA" id="ARBA00022547"/>
    </source>
</evidence>
<dbReference type="GO" id="GO:0046933">
    <property type="term" value="F:proton-transporting ATP synthase activity, rotational mechanism"/>
    <property type="evidence" value="ECO:0007669"/>
    <property type="project" value="UniProtKB-UniRule"/>
</dbReference>
<keyword evidence="6 13" id="KW-1133">Transmembrane helix</keyword>
<accession>A0A6I4LV55</accession>
<evidence type="ECO:0000256" key="12">
    <source>
        <dbReference type="ARBA" id="ARBA00037847"/>
    </source>
</evidence>
<evidence type="ECO:0000256" key="5">
    <source>
        <dbReference type="ARBA" id="ARBA00022781"/>
    </source>
</evidence>
<keyword evidence="13" id="KW-1003">Cell membrane</keyword>
<evidence type="ECO:0000256" key="8">
    <source>
        <dbReference type="ARBA" id="ARBA00023136"/>
    </source>
</evidence>
<feature type="transmembrane region" description="Helical" evidence="13">
    <location>
        <begin position="15"/>
        <end position="34"/>
    </location>
</feature>
<protein>
    <recommendedName>
        <fullName evidence="13">ATP synthase subunit b</fullName>
    </recommendedName>
    <alternativeName>
        <fullName evidence="13">ATP synthase F(0) sector subunit b</fullName>
    </alternativeName>
    <alternativeName>
        <fullName evidence="13">ATPase subunit I</fullName>
    </alternativeName>
    <alternativeName>
        <fullName evidence="13">F-type ATPase subunit b</fullName>
        <shortName evidence="13">F-ATPase subunit b</shortName>
    </alternativeName>
</protein>
<evidence type="ECO:0000256" key="4">
    <source>
        <dbReference type="ARBA" id="ARBA00022692"/>
    </source>
</evidence>
<evidence type="ECO:0000313" key="15">
    <source>
        <dbReference type="EMBL" id="MVZ97397.1"/>
    </source>
</evidence>
<comment type="subcellular location">
    <subcellularLocation>
        <location evidence="13">Cell membrane</location>
        <topology evidence="13">Single-pass membrane protein</topology>
    </subcellularLocation>
    <subcellularLocation>
        <location evidence="12">Endomembrane system</location>
        <topology evidence="12">Single-pass membrane protein</topology>
    </subcellularLocation>
</comment>
<evidence type="ECO:0000256" key="11">
    <source>
        <dbReference type="ARBA" id="ARBA00025614"/>
    </source>
</evidence>
<keyword evidence="4 13" id="KW-0812">Transmembrane</keyword>
<reference evidence="15 16" key="1">
    <citation type="submission" date="2019-01" db="EMBL/GenBank/DDBJ databases">
        <title>Sphingorhabdus lacus sp.nov., isolated from an oligotrophic freshwater lake.</title>
        <authorList>
            <person name="Park M."/>
        </authorList>
    </citation>
    <scope>NUCLEOTIDE SEQUENCE [LARGE SCALE GENOMIC DNA]</scope>
    <source>
        <strain evidence="15 16">IMCC26285</strain>
    </source>
</reference>
<evidence type="ECO:0000256" key="2">
    <source>
        <dbReference type="ARBA" id="ARBA00022448"/>
    </source>
</evidence>